<dbReference type="RefSeq" id="WP_005251863.1">
    <property type="nucleotide sequence ID" value="NZ_CAJUXZ010000001.1"/>
</dbReference>
<keyword evidence="1" id="KW-0472">Membrane</keyword>
<reference evidence="4" key="3">
    <citation type="submission" date="2023-07" db="EMBL/GenBank/DDBJ databases">
        <title>Genomic analysis of Rhodococcus opacus VOC-14 with glycol ethers degradation activity.</title>
        <authorList>
            <person name="Narkevich D.A."/>
            <person name="Hlushen A.M."/>
            <person name="Akhremchuk A.E."/>
            <person name="Sikolenko M.A."/>
            <person name="Valentovich L.N."/>
        </authorList>
    </citation>
    <scope>NUCLEOTIDE SEQUENCE</scope>
    <source>
        <strain evidence="4">VOC-14</strain>
    </source>
</reference>
<dbReference type="Proteomes" id="UP001066327">
    <property type="component" value="Unassembled WGS sequence"/>
</dbReference>
<evidence type="ECO:0000313" key="6">
    <source>
        <dbReference type="Proteomes" id="UP001066327"/>
    </source>
</evidence>
<keyword evidence="6" id="KW-1185">Reference proteome</keyword>
<accession>A0A1B1KCG1</accession>
<evidence type="ECO:0000313" key="5">
    <source>
        <dbReference type="Proteomes" id="UP000186108"/>
    </source>
</evidence>
<evidence type="ECO:0000256" key="1">
    <source>
        <dbReference type="SAM" id="Phobius"/>
    </source>
</evidence>
<feature type="transmembrane region" description="Helical" evidence="1">
    <location>
        <begin position="6"/>
        <end position="39"/>
    </location>
</feature>
<dbReference type="Proteomes" id="UP000186108">
    <property type="component" value="Chromosome"/>
</dbReference>
<sequence>MIVLGLILLLIGWLTGLTWLWTIGIILLVIGAILWILGATGRAVGGRRRWY</sequence>
<dbReference type="EMBL" id="JAPWIS010000002">
    <property type="protein sequence ID" value="MCZ4582710.1"/>
    <property type="molecule type" value="Genomic_DNA"/>
</dbReference>
<reference evidence="2 5" key="1">
    <citation type="submission" date="2014-07" db="EMBL/GenBank/DDBJ databases">
        <authorList>
            <person name="Zhang J.E."/>
            <person name="Yang H."/>
            <person name="Guo J."/>
            <person name="Deng Z."/>
            <person name="Luo H."/>
            <person name="Luo M."/>
            <person name="Zhao B."/>
        </authorList>
    </citation>
    <scope>NUCLEOTIDE SEQUENCE [LARGE SCALE GENOMIC DNA]</scope>
    <source>
        <strain evidence="2 5">1CP</strain>
    </source>
</reference>
<dbReference type="EMBL" id="CP130953">
    <property type="protein sequence ID" value="WLF46077.1"/>
    <property type="molecule type" value="Genomic_DNA"/>
</dbReference>
<dbReference type="AlphaFoldDB" id="A0A1B1KCG1"/>
<dbReference type="Proteomes" id="UP001231166">
    <property type="component" value="Chromosome"/>
</dbReference>
<dbReference type="PATRIC" id="fig|37919.13.peg.5917"/>
<evidence type="ECO:0000313" key="4">
    <source>
        <dbReference type="EMBL" id="WLF46077.1"/>
    </source>
</evidence>
<organism evidence="2 5">
    <name type="scientific">Rhodococcus opacus</name>
    <name type="common">Nocardia opaca</name>
    <dbReference type="NCBI Taxonomy" id="37919"/>
    <lineage>
        <taxon>Bacteria</taxon>
        <taxon>Bacillati</taxon>
        <taxon>Actinomycetota</taxon>
        <taxon>Actinomycetes</taxon>
        <taxon>Mycobacteriales</taxon>
        <taxon>Nocardiaceae</taxon>
        <taxon>Rhodococcus</taxon>
    </lineage>
</organism>
<gene>
    <name evidence="3" type="ORF">O4328_03230</name>
    <name evidence="4" type="ORF">Q5707_29960</name>
    <name evidence="2" type="ORF">R1CP_28280</name>
</gene>
<proteinExistence type="predicted"/>
<reference evidence="3" key="2">
    <citation type="submission" date="2022-12" db="EMBL/GenBank/DDBJ databases">
        <authorList>
            <person name="Krivoruchko A.V."/>
            <person name="Elkin A."/>
        </authorList>
    </citation>
    <scope>NUCLEOTIDE SEQUENCE</scope>
    <source>
        <strain evidence="3">IEGM 249</strain>
    </source>
</reference>
<evidence type="ECO:0000313" key="2">
    <source>
        <dbReference type="EMBL" id="ANS30291.1"/>
    </source>
</evidence>
<keyword evidence="1" id="KW-1133">Transmembrane helix</keyword>
<keyword evidence="1" id="KW-0812">Transmembrane</keyword>
<name>A0A1B1KCG1_RHOOP</name>
<protein>
    <submittedName>
        <fullName evidence="3">DUF6131 family protein</fullName>
    </submittedName>
    <submittedName>
        <fullName evidence="2">Putative membrane protein</fullName>
    </submittedName>
</protein>
<evidence type="ECO:0000313" key="3">
    <source>
        <dbReference type="EMBL" id="MCZ4582710.1"/>
    </source>
</evidence>
<dbReference type="GeneID" id="69893807"/>
<dbReference type="EMBL" id="CP009111">
    <property type="protein sequence ID" value="ANS30291.1"/>
    <property type="molecule type" value="Genomic_DNA"/>
</dbReference>